<evidence type="ECO:0000313" key="2">
    <source>
        <dbReference type="Proteomes" id="UP001552299"/>
    </source>
</evidence>
<comment type="caution">
    <text evidence="1">The sequence shown here is derived from an EMBL/GenBank/DDBJ whole genome shotgun (WGS) entry which is preliminary data.</text>
</comment>
<organism evidence="1 2">
    <name type="scientific">Dendrobium thyrsiflorum</name>
    <name type="common">Pinecone-like raceme dendrobium</name>
    <name type="synonym">Orchid</name>
    <dbReference type="NCBI Taxonomy" id="117978"/>
    <lineage>
        <taxon>Eukaryota</taxon>
        <taxon>Viridiplantae</taxon>
        <taxon>Streptophyta</taxon>
        <taxon>Embryophyta</taxon>
        <taxon>Tracheophyta</taxon>
        <taxon>Spermatophyta</taxon>
        <taxon>Magnoliopsida</taxon>
        <taxon>Liliopsida</taxon>
        <taxon>Asparagales</taxon>
        <taxon>Orchidaceae</taxon>
        <taxon>Epidendroideae</taxon>
        <taxon>Malaxideae</taxon>
        <taxon>Dendrobiinae</taxon>
        <taxon>Dendrobium</taxon>
    </lineage>
</organism>
<keyword evidence="2" id="KW-1185">Reference proteome</keyword>
<name>A0ABD0UQV2_DENTH</name>
<dbReference type="EMBL" id="JANQDX010000012">
    <property type="protein sequence ID" value="KAL0914964.1"/>
    <property type="molecule type" value="Genomic_DNA"/>
</dbReference>
<protein>
    <submittedName>
        <fullName evidence="1">Uncharacterized protein</fullName>
    </submittedName>
</protein>
<reference evidence="1 2" key="1">
    <citation type="journal article" date="2024" name="Plant Biotechnol. J.">
        <title>Dendrobium thyrsiflorum genome and its molecular insights into genes involved in important horticultural traits.</title>
        <authorList>
            <person name="Chen B."/>
            <person name="Wang J.Y."/>
            <person name="Zheng P.J."/>
            <person name="Li K.L."/>
            <person name="Liang Y.M."/>
            <person name="Chen X.F."/>
            <person name="Zhang C."/>
            <person name="Zhao X."/>
            <person name="He X."/>
            <person name="Zhang G.Q."/>
            <person name="Liu Z.J."/>
            <person name="Xu Q."/>
        </authorList>
    </citation>
    <scope>NUCLEOTIDE SEQUENCE [LARGE SCALE GENOMIC DNA]</scope>
    <source>
        <strain evidence="1">GZMU011</strain>
    </source>
</reference>
<dbReference type="Proteomes" id="UP001552299">
    <property type="component" value="Unassembled WGS sequence"/>
</dbReference>
<dbReference type="AlphaFoldDB" id="A0ABD0UQV2"/>
<gene>
    <name evidence="1" type="ORF">M5K25_015358</name>
</gene>
<accession>A0ABD0UQV2</accession>
<proteinExistence type="predicted"/>
<sequence length="93" mass="10367">MAERRASGGGPTERRALGGGPVELWRQAVVRRNSGVGWWSSGGLAELRRWSRRSKEARAISNLSLSSLGLGPLLKEKRGSIYRFSRVAWFVNR</sequence>
<evidence type="ECO:0000313" key="1">
    <source>
        <dbReference type="EMBL" id="KAL0914964.1"/>
    </source>
</evidence>